<proteinExistence type="predicted"/>
<protein>
    <submittedName>
        <fullName evidence="2">Uncharacterized protein</fullName>
    </submittedName>
</protein>
<evidence type="ECO:0000313" key="3">
    <source>
        <dbReference type="Proteomes" id="UP000277580"/>
    </source>
</evidence>
<feature type="region of interest" description="Disordered" evidence="1">
    <location>
        <begin position="60"/>
        <end position="100"/>
    </location>
</feature>
<evidence type="ECO:0000256" key="1">
    <source>
        <dbReference type="SAM" id="MobiDB-lite"/>
    </source>
</evidence>
<dbReference type="EMBL" id="ML119120">
    <property type="protein sequence ID" value="RPB13911.1"/>
    <property type="molecule type" value="Genomic_DNA"/>
</dbReference>
<dbReference type="AlphaFoldDB" id="A0A3N4KZZ8"/>
<dbReference type="Proteomes" id="UP000277580">
    <property type="component" value="Unassembled WGS sequence"/>
</dbReference>
<reference evidence="2 3" key="1">
    <citation type="journal article" date="2018" name="Nat. Ecol. Evol.">
        <title>Pezizomycetes genomes reveal the molecular basis of ectomycorrhizal truffle lifestyle.</title>
        <authorList>
            <person name="Murat C."/>
            <person name="Payen T."/>
            <person name="Noel B."/>
            <person name="Kuo A."/>
            <person name="Morin E."/>
            <person name="Chen J."/>
            <person name="Kohler A."/>
            <person name="Krizsan K."/>
            <person name="Balestrini R."/>
            <person name="Da Silva C."/>
            <person name="Montanini B."/>
            <person name="Hainaut M."/>
            <person name="Levati E."/>
            <person name="Barry K.W."/>
            <person name="Belfiori B."/>
            <person name="Cichocki N."/>
            <person name="Clum A."/>
            <person name="Dockter R.B."/>
            <person name="Fauchery L."/>
            <person name="Guy J."/>
            <person name="Iotti M."/>
            <person name="Le Tacon F."/>
            <person name="Lindquist E.A."/>
            <person name="Lipzen A."/>
            <person name="Malagnac F."/>
            <person name="Mello A."/>
            <person name="Molinier V."/>
            <person name="Miyauchi S."/>
            <person name="Poulain J."/>
            <person name="Riccioni C."/>
            <person name="Rubini A."/>
            <person name="Sitrit Y."/>
            <person name="Splivallo R."/>
            <person name="Traeger S."/>
            <person name="Wang M."/>
            <person name="Zifcakova L."/>
            <person name="Wipf D."/>
            <person name="Zambonelli A."/>
            <person name="Paolocci F."/>
            <person name="Nowrousian M."/>
            <person name="Ottonello S."/>
            <person name="Baldrian P."/>
            <person name="Spatafora J.W."/>
            <person name="Henrissat B."/>
            <person name="Nagy L.G."/>
            <person name="Aury J.M."/>
            <person name="Wincker P."/>
            <person name="Grigoriev I.V."/>
            <person name="Bonfante P."/>
            <person name="Martin F.M."/>
        </authorList>
    </citation>
    <scope>NUCLEOTIDE SEQUENCE [LARGE SCALE GENOMIC DNA]</scope>
    <source>
        <strain evidence="2 3">CCBAS932</strain>
    </source>
</reference>
<evidence type="ECO:0000313" key="2">
    <source>
        <dbReference type="EMBL" id="RPB13911.1"/>
    </source>
</evidence>
<organism evidence="2 3">
    <name type="scientific">Morchella conica CCBAS932</name>
    <dbReference type="NCBI Taxonomy" id="1392247"/>
    <lineage>
        <taxon>Eukaryota</taxon>
        <taxon>Fungi</taxon>
        <taxon>Dikarya</taxon>
        <taxon>Ascomycota</taxon>
        <taxon>Pezizomycotina</taxon>
        <taxon>Pezizomycetes</taxon>
        <taxon>Pezizales</taxon>
        <taxon>Morchellaceae</taxon>
        <taxon>Morchella</taxon>
    </lineage>
</organism>
<dbReference type="OrthoDB" id="10321653at2759"/>
<gene>
    <name evidence="2" type="ORF">P167DRAFT_572838</name>
</gene>
<accession>A0A3N4KZZ8</accession>
<keyword evidence="3" id="KW-1185">Reference proteome</keyword>
<dbReference type="InParanoid" id="A0A3N4KZZ8"/>
<name>A0A3N4KZZ8_9PEZI</name>
<sequence>MCFVTINRWRSCQHDERTKIVTAFCTNAKASARAGASSAGPRYCGRGMCSPQYINEYDSDDPSGGVCPDCTTEMEEAERHNQQEQPPGDGSDASTPTSQRTGPEIFQVYQNYRADNPLPNVTSPLPPRQPFPPWEESLSRPVPLNIPVVMPQQYYQPYLQAHLHPASRLHPPGTPPVPPPRPNWSFIYNLKNAGRENSATSSGSWSSNIVHRVSSNYPQRTRVAIEQAVANQTPERRAELLRGYANMISMSFE</sequence>